<reference evidence="2 3" key="1">
    <citation type="submission" date="2020-02" db="EMBL/GenBank/DDBJ databases">
        <authorList>
            <person name="Ma Q."/>
            <person name="Huang Y."/>
            <person name="Song X."/>
            <person name="Pei D."/>
        </authorList>
    </citation>
    <scope>NUCLEOTIDE SEQUENCE [LARGE SCALE GENOMIC DNA]</scope>
    <source>
        <strain evidence="2">Sxm20200214</strain>
        <tissue evidence="2">Leaf</tissue>
    </source>
</reference>
<gene>
    <name evidence="2" type="ORF">Bca52824_064146</name>
</gene>
<comment type="caution">
    <text evidence="2">The sequence shown here is derived from an EMBL/GenBank/DDBJ whole genome shotgun (WGS) entry which is preliminary data.</text>
</comment>
<feature type="region of interest" description="Disordered" evidence="1">
    <location>
        <begin position="301"/>
        <end position="321"/>
    </location>
</feature>
<sequence length="496" mass="56479">MEVHPPSYTDILSVEAEPDLEVTSSIPILSQPVPGWGVWPDASNDERVSYMEQLIADHRPLKKEFWHGGDTSVTIIDEPALTKFLKPRKTSKQRETVLKSRKTARKTDTVRKQRRISNYFHAASSSRTSDDKILELLSGISEQLSNIQKEQKLFRIVLKRQSTPSRLKRSAFRNRSNIFTAKETVTFLFFYLLMEEDHTFSHSPVVSQYSAQKYGSTALNKEPSSKTAMRNRGTTPVHTSIHASPSTNLRPAPPDHEVSDHNIPTPNSPFTPKDTPIHPPKTIKTRRSAMPPINAFSETATSSPFSVANSSLPNLKDQPAEENDVCELSDSSSARERPKHIPSVKENILAKELYRSESVPALDLICPLNQSLWDRFEICISLTPFVHRFHITPSKFDFSNNFLLQLAKPSQWTTTYHMEILMYMLAARHSRLLEEQKLAFITTHLTSGIQAISKNFMKSRKRETFQWDEKVTEIVLQPGKKWMEDVITALHTDDMG</sequence>
<evidence type="ECO:0000313" key="3">
    <source>
        <dbReference type="Proteomes" id="UP000886595"/>
    </source>
</evidence>
<dbReference type="Proteomes" id="UP000886595">
    <property type="component" value="Unassembled WGS sequence"/>
</dbReference>
<name>A0A8X7QFS5_BRACI</name>
<evidence type="ECO:0000313" key="2">
    <source>
        <dbReference type="EMBL" id="KAG2269591.1"/>
    </source>
</evidence>
<evidence type="ECO:0000256" key="1">
    <source>
        <dbReference type="SAM" id="MobiDB-lite"/>
    </source>
</evidence>
<feature type="region of interest" description="Disordered" evidence="1">
    <location>
        <begin position="217"/>
        <end position="285"/>
    </location>
</feature>
<protein>
    <submittedName>
        <fullName evidence="2">Uncharacterized protein</fullName>
    </submittedName>
</protein>
<feature type="compositionally biased region" description="Polar residues" evidence="1">
    <location>
        <begin position="301"/>
        <end position="313"/>
    </location>
</feature>
<keyword evidence="3" id="KW-1185">Reference proteome</keyword>
<dbReference type="AlphaFoldDB" id="A0A8X7QFS5"/>
<organism evidence="2 3">
    <name type="scientific">Brassica carinata</name>
    <name type="common">Ethiopian mustard</name>
    <name type="synonym">Abyssinian cabbage</name>
    <dbReference type="NCBI Taxonomy" id="52824"/>
    <lineage>
        <taxon>Eukaryota</taxon>
        <taxon>Viridiplantae</taxon>
        <taxon>Streptophyta</taxon>
        <taxon>Embryophyta</taxon>
        <taxon>Tracheophyta</taxon>
        <taxon>Spermatophyta</taxon>
        <taxon>Magnoliopsida</taxon>
        <taxon>eudicotyledons</taxon>
        <taxon>Gunneridae</taxon>
        <taxon>Pentapetalae</taxon>
        <taxon>rosids</taxon>
        <taxon>malvids</taxon>
        <taxon>Brassicales</taxon>
        <taxon>Brassicaceae</taxon>
        <taxon>Brassiceae</taxon>
        <taxon>Brassica</taxon>
    </lineage>
</organism>
<proteinExistence type="predicted"/>
<accession>A0A8X7QFS5</accession>
<feature type="compositionally biased region" description="Polar residues" evidence="1">
    <location>
        <begin position="225"/>
        <end position="249"/>
    </location>
</feature>
<dbReference type="EMBL" id="JAAMPC010000013">
    <property type="protein sequence ID" value="KAG2269591.1"/>
    <property type="molecule type" value="Genomic_DNA"/>
</dbReference>